<evidence type="ECO:0000256" key="5">
    <source>
        <dbReference type="ARBA" id="ARBA00023136"/>
    </source>
</evidence>
<dbReference type="PROSITE" id="PS51257">
    <property type="entry name" value="PROKAR_LIPOPROTEIN"/>
    <property type="match status" value="1"/>
</dbReference>
<feature type="transmembrane region" description="Helical" evidence="7">
    <location>
        <begin position="21"/>
        <end position="45"/>
    </location>
</feature>
<evidence type="ECO:0000256" key="1">
    <source>
        <dbReference type="ARBA" id="ARBA00004651"/>
    </source>
</evidence>
<evidence type="ECO:0000313" key="11">
    <source>
        <dbReference type="Proteomes" id="UP000789833"/>
    </source>
</evidence>
<proteinExistence type="inferred from homology"/>
<comment type="caution">
    <text evidence="10">The sequence shown here is derived from an EMBL/GenBank/DDBJ whole genome shotgun (WGS) entry which is preliminary data.</text>
</comment>
<dbReference type="InterPro" id="IPR050250">
    <property type="entry name" value="Macrolide_Exporter_MacB"/>
</dbReference>
<dbReference type="InterPro" id="IPR003838">
    <property type="entry name" value="ABC3_permease_C"/>
</dbReference>
<evidence type="ECO:0000256" key="2">
    <source>
        <dbReference type="ARBA" id="ARBA00022475"/>
    </source>
</evidence>
<keyword evidence="4 7" id="KW-1133">Transmembrane helix</keyword>
<evidence type="ECO:0000259" key="9">
    <source>
        <dbReference type="Pfam" id="PF12704"/>
    </source>
</evidence>
<keyword evidence="3 7" id="KW-0812">Transmembrane</keyword>
<evidence type="ECO:0000256" key="7">
    <source>
        <dbReference type="SAM" id="Phobius"/>
    </source>
</evidence>
<organism evidence="10 11">
    <name type="scientific">Sutcliffiella rhizosphaerae</name>
    <dbReference type="NCBI Taxonomy" id="2880967"/>
    <lineage>
        <taxon>Bacteria</taxon>
        <taxon>Bacillati</taxon>
        <taxon>Bacillota</taxon>
        <taxon>Bacilli</taxon>
        <taxon>Bacillales</taxon>
        <taxon>Bacillaceae</taxon>
        <taxon>Sutcliffiella</taxon>
    </lineage>
</organism>
<dbReference type="PANTHER" id="PTHR30572">
    <property type="entry name" value="MEMBRANE COMPONENT OF TRANSPORTER-RELATED"/>
    <property type="match status" value="1"/>
</dbReference>
<keyword evidence="5 7" id="KW-0472">Membrane</keyword>
<keyword evidence="11" id="KW-1185">Reference proteome</keyword>
<feature type="transmembrane region" description="Helical" evidence="7">
    <location>
        <begin position="354"/>
        <end position="376"/>
    </location>
</feature>
<evidence type="ECO:0000256" key="6">
    <source>
        <dbReference type="ARBA" id="ARBA00038076"/>
    </source>
</evidence>
<name>A0ABN8A9Q9_9BACI</name>
<gene>
    <name evidence="10" type="primary">ytrF</name>
    <name evidence="10" type="ORF">BACCIP111883_01370</name>
</gene>
<comment type="similarity">
    <text evidence="6">Belongs to the ABC-4 integral membrane protein family.</text>
</comment>
<keyword evidence="2" id="KW-1003">Cell membrane</keyword>
<feature type="domain" description="ABC3 transporter permease C-terminal" evidence="8">
    <location>
        <begin position="304"/>
        <end position="432"/>
    </location>
</feature>
<evidence type="ECO:0000259" key="8">
    <source>
        <dbReference type="Pfam" id="PF02687"/>
    </source>
</evidence>
<dbReference type="Pfam" id="PF02687">
    <property type="entry name" value="FtsX"/>
    <property type="match status" value="1"/>
</dbReference>
<accession>A0ABN8A9Q9</accession>
<dbReference type="PANTHER" id="PTHR30572:SF4">
    <property type="entry name" value="ABC TRANSPORTER PERMEASE YTRF"/>
    <property type="match status" value="1"/>
</dbReference>
<feature type="transmembrane region" description="Helical" evidence="7">
    <location>
        <begin position="396"/>
        <end position="422"/>
    </location>
</feature>
<evidence type="ECO:0000313" key="10">
    <source>
        <dbReference type="EMBL" id="CAG9620601.1"/>
    </source>
</evidence>
<comment type="subcellular location">
    <subcellularLocation>
        <location evidence="1">Cell membrane</location>
        <topology evidence="1">Multi-pass membrane protein</topology>
    </subcellularLocation>
</comment>
<feature type="domain" description="MacB-like periplasmic core" evidence="9">
    <location>
        <begin position="23"/>
        <end position="240"/>
    </location>
</feature>
<reference evidence="10 11" key="1">
    <citation type="submission" date="2021-10" db="EMBL/GenBank/DDBJ databases">
        <authorList>
            <person name="Criscuolo A."/>
        </authorList>
    </citation>
    <scope>NUCLEOTIDE SEQUENCE [LARGE SCALE GENOMIC DNA]</scope>
    <source>
        <strain evidence="11">CIP 111883</strain>
    </source>
</reference>
<dbReference type="EMBL" id="CAKJTJ010000005">
    <property type="protein sequence ID" value="CAG9620601.1"/>
    <property type="molecule type" value="Genomic_DNA"/>
</dbReference>
<sequence>MKFIDKYQFVRENMKKNRSRVYMTILATAMGCAFLMVLASIGFGLQETIVKDITQNDVVTEIEVGGKSSEEESSGLTDEDITYFESFENVKIVLPQKKLENWEAIYELDGYTSQYSETRVVNYDLETEAGFTLSEGRMPENDNEIVVGFHFAESLWKESESTENVTYEDSILNSEMTLTVPQYFGDKRETKEWTFKIVGIGEEPANKYAMDSFVNISLQSMQEIEAFTETAYGVLLELYMTDEQIQAAKEVPSNYSYLGVFATSMEEVLPILDKIREEGYYAYSPLERLREVNVLFAVMKIGLIFVGTVAVLIASIGIFNTMSMAVTERTQDIGIMKAIGGSPRMIKSLFLMESAYIGLIGAVIGTIASFIISSAANKALPIIMELVFDEQIGDDILLSYIPLSLALICVGISLLVATLSGLKPASKATRIDVLQALRRDI</sequence>
<dbReference type="InterPro" id="IPR025857">
    <property type="entry name" value="MacB_PCD"/>
</dbReference>
<dbReference type="Proteomes" id="UP000789833">
    <property type="component" value="Unassembled WGS sequence"/>
</dbReference>
<evidence type="ECO:0000256" key="3">
    <source>
        <dbReference type="ARBA" id="ARBA00022692"/>
    </source>
</evidence>
<dbReference type="RefSeq" id="WP_230500517.1">
    <property type="nucleotide sequence ID" value="NZ_CAKJTJ010000005.1"/>
</dbReference>
<evidence type="ECO:0000256" key="4">
    <source>
        <dbReference type="ARBA" id="ARBA00022989"/>
    </source>
</evidence>
<dbReference type="Pfam" id="PF12704">
    <property type="entry name" value="MacB_PCD"/>
    <property type="match status" value="1"/>
</dbReference>
<feature type="transmembrane region" description="Helical" evidence="7">
    <location>
        <begin position="294"/>
        <end position="319"/>
    </location>
</feature>
<protein>
    <submittedName>
        <fullName evidence="10">ABC transporter permease YtrF</fullName>
    </submittedName>
</protein>